<dbReference type="Proteomes" id="UP000663864">
    <property type="component" value="Unassembled WGS sequence"/>
</dbReference>
<proteinExistence type="predicted"/>
<evidence type="ECO:0000313" key="2">
    <source>
        <dbReference type="Proteomes" id="UP000663864"/>
    </source>
</evidence>
<protein>
    <recommendedName>
        <fullName evidence="3">F-box domain-containing protein</fullName>
    </recommendedName>
</protein>
<dbReference type="AlphaFoldDB" id="A0A815EU58"/>
<comment type="caution">
    <text evidence="1">The sequence shown here is derived from an EMBL/GenBank/DDBJ whole genome shotgun (WGS) entry which is preliminary data.</text>
</comment>
<organism evidence="1 2">
    <name type="scientific">Rotaria sordida</name>
    <dbReference type="NCBI Taxonomy" id="392033"/>
    <lineage>
        <taxon>Eukaryota</taxon>
        <taxon>Metazoa</taxon>
        <taxon>Spiralia</taxon>
        <taxon>Gnathifera</taxon>
        <taxon>Rotifera</taxon>
        <taxon>Eurotatoria</taxon>
        <taxon>Bdelloidea</taxon>
        <taxon>Philodinida</taxon>
        <taxon>Philodinidae</taxon>
        <taxon>Rotaria</taxon>
    </lineage>
</organism>
<accession>A0A815EU58</accession>
<dbReference type="SUPFAM" id="SSF52047">
    <property type="entry name" value="RNI-like"/>
    <property type="match status" value="1"/>
</dbReference>
<sequence length="323" mass="37501">MSLLSEITIKMAEVTCFDRLSTEIILEIFNYLLSNDLMFSFLSLNKRLNDILFHYDRLLNNIQIPTRNLDFSNNIFQLIGSKIQHLTLTTNDLKIPWDLLPNLRSLTISSAIPLNCDHFHLILNSKQFCNLKSFEMKSKIYSEEVYHSDDHIVEGTAFILIFYPFNKLKSFQYLSTISPFQTVDDISGMDISQHLESLSLKLWEFETVYFIIQYCPNLKELDLIVTVIHPVKVNEELDLSNIPLQKFSLTMNDTRRSSLMTRARYLYITKFLKQFSETLISLSLNFCGEHIISDIHVIRAVGGPLQTAIKALILEKDLNKDRT</sequence>
<gene>
    <name evidence="1" type="ORF">ZHD862_LOCUS28479</name>
</gene>
<name>A0A815EU58_9BILA</name>
<reference evidence="1" key="1">
    <citation type="submission" date="2021-02" db="EMBL/GenBank/DDBJ databases">
        <authorList>
            <person name="Nowell W R."/>
        </authorList>
    </citation>
    <scope>NUCLEOTIDE SEQUENCE</scope>
</reference>
<evidence type="ECO:0000313" key="1">
    <source>
        <dbReference type="EMBL" id="CAF1310831.1"/>
    </source>
</evidence>
<dbReference type="EMBL" id="CAJNOT010002377">
    <property type="protein sequence ID" value="CAF1310831.1"/>
    <property type="molecule type" value="Genomic_DNA"/>
</dbReference>
<evidence type="ECO:0008006" key="3">
    <source>
        <dbReference type="Google" id="ProtNLM"/>
    </source>
</evidence>